<dbReference type="SFLD" id="SFLDG00358">
    <property type="entry name" value="Main_(cytGST)"/>
    <property type="match status" value="1"/>
</dbReference>
<reference evidence="4" key="1">
    <citation type="submission" date="2023-02" db="EMBL/GenBank/DDBJ databases">
        <title>Genome sequence of Hyphococcus flavus.</title>
        <authorList>
            <person name="Rong J.-C."/>
            <person name="Zhao Q."/>
            <person name="Yi M."/>
            <person name="Wu J.-Y."/>
        </authorList>
    </citation>
    <scope>NUCLEOTIDE SEQUENCE</scope>
    <source>
        <strain evidence="4">MCCC 1K03223</strain>
    </source>
</reference>
<dbReference type="InterPro" id="IPR010987">
    <property type="entry name" value="Glutathione-S-Trfase_C-like"/>
</dbReference>
<name>A0AAF0CGK6_9PROT</name>
<dbReference type="InterPro" id="IPR004045">
    <property type="entry name" value="Glutathione_S-Trfase_N"/>
</dbReference>
<dbReference type="PROSITE" id="PS50405">
    <property type="entry name" value="GST_CTER"/>
    <property type="match status" value="1"/>
</dbReference>
<dbReference type="CDD" id="cd03046">
    <property type="entry name" value="GST_N_GTT1_like"/>
    <property type="match status" value="1"/>
</dbReference>
<evidence type="ECO:0000256" key="1">
    <source>
        <dbReference type="SAM" id="MobiDB-lite"/>
    </source>
</evidence>
<dbReference type="InterPro" id="IPR040079">
    <property type="entry name" value="Glutathione_S-Trfase"/>
</dbReference>
<accession>A0AAF0CGK6</accession>
<gene>
    <name evidence="4" type="ORF">PUV54_03690</name>
</gene>
<dbReference type="SFLD" id="SFLDS00019">
    <property type="entry name" value="Glutathione_Transferase_(cytos"/>
    <property type="match status" value="1"/>
</dbReference>
<dbReference type="RefSeq" id="WP_274494213.1">
    <property type="nucleotide sequence ID" value="NZ_CP118166.1"/>
</dbReference>
<dbReference type="PANTHER" id="PTHR44051:SF8">
    <property type="entry name" value="GLUTATHIONE S-TRANSFERASE GSTA"/>
    <property type="match status" value="1"/>
</dbReference>
<dbReference type="PROSITE" id="PS50404">
    <property type="entry name" value="GST_NTER"/>
    <property type="match status" value="1"/>
</dbReference>
<dbReference type="InterPro" id="IPR036282">
    <property type="entry name" value="Glutathione-S-Trfase_C_sf"/>
</dbReference>
<feature type="region of interest" description="Disordered" evidence="1">
    <location>
        <begin position="214"/>
        <end position="234"/>
    </location>
</feature>
<feature type="domain" description="GST N-terminal" evidence="2">
    <location>
        <begin position="4"/>
        <end position="90"/>
    </location>
</feature>
<sequence>MKPDLLKLYHFPATRSARARWILHESVGDGFEIVPVDLYGGMQYAPDYLRMNPNHNVPVLEISWEDGRTTHMLESAAMVALLADAYPEKKLAPQAAEFSPERADYLQMLHFGGSWMDMMLWQIRIHEHILPEAEADARTVARYRNKMAKEVEPQLLARLEKHEFICGDAFTAADCVIGHNVTWARGYGMCQQSVFRSYLSRLSKRPAFQKAFADAKEFKPSPSGGRPERTNFTG</sequence>
<dbReference type="AlphaFoldDB" id="A0AAF0CGK6"/>
<dbReference type="SUPFAM" id="SSF47616">
    <property type="entry name" value="GST C-terminal domain-like"/>
    <property type="match status" value="1"/>
</dbReference>
<feature type="domain" description="GST C-terminal" evidence="3">
    <location>
        <begin position="98"/>
        <end position="223"/>
    </location>
</feature>
<keyword evidence="5" id="KW-1185">Reference proteome</keyword>
<dbReference type="EMBL" id="CP118166">
    <property type="protein sequence ID" value="WDI32293.1"/>
    <property type="molecule type" value="Genomic_DNA"/>
</dbReference>
<evidence type="ECO:0000313" key="5">
    <source>
        <dbReference type="Proteomes" id="UP001214043"/>
    </source>
</evidence>
<evidence type="ECO:0000259" key="2">
    <source>
        <dbReference type="PROSITE" id="PS50404"/>
    </source>
</evidence>
<organism evidence="4 5">
    <name type="scientific">Hyphococcus flavus</name>
    <dbReference type="NCBI Taxonomy" id="1866326"/>
    <lineage>
        <taxon>Bacteria</taxon>
        <taxon>Pseudomonadati</taxon>
        <taxon>Pseudomonadota</taxon>
        <taxon>Alphaproteobacteria</taxon>
        <taxon>Parvularculales</taxon>
        <taxon>Parvularculaceae</taxon>
        <taxon>Hyphococcus</taxon>
    </lineage>
</organism>
<evidence type="ECO:0000259" key="3">
    <source>
        <dbReference type="PROSITE" id="PS50405"/>
    </source>
</evidence>
<dbReference type="Pfam" id="PF02798">
    <property type="entry name" value="GST_N"/>
    <property type="match status" value="1"/>
</dbReference>
<dbReference type="InterPro" id="IPR036249">
    <property type="entry name" value="Thioredoxin-like_sf"/>
</dbReference>
<dbReference type="SUPFAM" id="SSF52833">
    <property type="entry name" value="Thioredoxin-like"/>
    <property type="match status" value="1"/>
</dbReference>
<dbReference type="Gene3D" id="3.40.30.10">
    <property type="entry name" value="Glutaredoxin"/>
    <property type="match status" value="1"/>
</dbReference>
<dbReference type="KEGG" id="hfl:PUV54_03690"/>
<protein>
    <submittedName>
        <fullName evidence="4">Glutathione S-transferase family protein</fullName>
    </submittedName>
</protein>
<proteinExistence type="predicted"/>
<dbReference type="Proteomes" id="UP001214043">
    <property type="component" value="Chromosome"/>
</dbReference>
<dbReference type="Gene3D" id="1.20.1050.10">
    <property type="match status" value="1"/>
</dbReference>
<dbReference type="PANTHER" id="PTHR44051">
    <property type="entry name" value="GLUTATHIONE S-TRANSFERASE-RELATED"/>
    <property type="match status" value="1"/>
</dbReference>
<evidence type="ECO:0000313" key="4">
    <source>
        <dbReference type="EMBL" id="WDI32293.1"/>
    </source>
</evidence>